<evidence type="ECO:0000256" key="2">
    <source>
        <dbReference type="ARBA" id="ARBA00022741"/>
    </source>
</evidence>
<dbReference type="Pfam" id="PF02841">
    <property type="entry name" value="GBP_C"/>
    <property type="match status" value="1"/>
</dbReference>
<dbReference type="GO" id="GO:0045087">
    <property type="term" value="P:innate immune response"/>
    <property type="evidence" value="ECO:0007669"/>
    <property type="project" value="UniProtKB-KW"/>
</dbReference>
<keyword evidence="3" id="KW-0378">Hydrolase</keyword>
<feature type="domain" description="GB1/RHD3-type G" evidence="8">
    <location>
        <begin position="42"/>
        <end position="392"/>
    </location>
</feature>
<reference evidence="9" key="2">
    <citation type="submission" date="2025-08" db="UniProtKB">
        <authorList>
            <consortium name="Ensembl"/>
        </authorList>
    </citation>
    <scope>IDENTIFICATION</scope>
</reference>
<evidence type="ECO:0000313" key="10">
    <source>
        <dbReference type="Proteomes" id="UP000001645"/>
    </source>
</evidence>
<dbReference type="Bgee" id="ENSMGAG00000013403">
    <property type="expression patterns" value="Expressed in duodenum and 16 other cell types or tissues"/>
</dbReference>
<proteinExistence type="inferred from homology"/>
<sequence>MAALTSAAPVVEMEEPICLVENHAGQGLAVRRDALQVLANITQPVVVVAVSGLYRSGKSYLMNRLAGRRTGEGRGGMGIADPVCPWYWDSPPLRFVLSNPTAPTQVSPWAPACRLTPKESGCGACLTPSSPDTRWCCWTPKGWETWRRSGKAAPSPHASPLHAELWGELPAPPPPQQCAGVGWWGDLTSELLAMGAQSVGLRSPPALLCWRGTHWGCALQGDTKNDTWIFVLAVLLSSTLIYNSKGTVDQQALENLHYVLTLAECVKLTKSPGESGAQPPAATGLAAFFPTFVWAVRDFTLQLEADGQELSEDEYLENALKLRGGSSPEAERYDRLRECIRQFFPERRCFIFDQPASKRDLPRLEELPDDRMDPEFLRQLEKFRSYIWERSPPKTIPSGCKVTGEMLGTLVETYVDAIRSGAVPCLESAVTALVELRNSAAVREAAVLYRELLEQRAELPMETEELLELHEQCQRETLQLFAERTITDDVERFRAELLRQVEAAKLELCSRNEEASREKCTAALQELYSEMEQRISDGVYFMPGGHQLFLGDQRALVERYRALPGKGVKADAVLQQFLQNVEPLARSICSTDRALTEKDEQIKDLQDRNEKAEQEREAERGREAERLRQMEDWIRGYEKAEKEWEAERERAAEQLRKMENRARRSEEEALQLRKRLWQDEEKEKSHSQGGHCGGGSQQQDTRSNRAFLIEIAVLAVLFSLQCAIFGVPRGLLRVIFPFLLRQFFTSNRGRFP</sequence>
<dbReference type="InterPro" id="IPR015894">
    <property type="entry name" value="Guanylate-bd_N"/>
</dbReference>
<evidence type="ECO:0000256" key="5">
    <source>
        <dbReference type="ARBA" id="ARBA00023134"/>
    </source>
</evidence>
<dbReference type="SUPFAM" id="SSF52540">
    <property type="entry name" value="P-loop containing nucleoside triphosphate hydrolases"/>
    <property type="match status" value="2"/>
</dbReference>
<evidence type="ECO:0000256" key="4">
    <source>
        <dbReference type="ARBA" id="ARBA00022859"/>
    </source>
</evidence>
<dbReference type="InterPro" id="IPR037684">
    <property type="entry name" value="GBP_C"/>
</dbReference>
<feature type="region of interest" description="Disordered" evidence="7">
    <location>
        <begin position="680"/>
        <end position="699"/>
    </location>
</feature>
<evidence type="ECO:0000259" key="8">
    <source>
        <dbReference type="PROSITE" id="PS51715"/>
    </source>
</evidence>
<keyword evidence="10" id="KW-1185">Reference proteome</keyword>
<dbReference type="AlphaFoldDB" id="A0A803XNH0"/>
<evidence type="ECO:0000256" key="6">
    <source>
        <dbReference type="PROSITE-ProRule" id="PRU01052"/>
    </source>
</evidence>
<dbReference type="InterPro" id="IPR003191">
    <property type="entry name" value="Guanylate-bd/ATL_C"/>
</dbReference>
<name>A0A803XNH0_MELGA</name>
<protein>
    <recommendedName>
        <fullName evidence="8">GB1/RHD3-type G domain-containing protein</fullName>
    </recommendedName>
</protein>
<keyword evidence="5" id="KW-0342">GTP-binding</keyword>
<dbReference type="InterPro" id="IPR030386">
    <property type="entry name" value="G_GB1_RHD3_dom"/>
</dbReference>
<keyword evidence="4" id="KW-0391">Immunity</keyword>
<dbReference type="PANTHER" id="PTHR10751">
    <property type="entry name" value="GUANYLATE BINDING PROTEIN"/>
    <property type="match status" value="1"/>
</dbReference>
<dbReference type="GO" id="GO:0005525">
    <property type="term" value="F:GTP binding"/>
    <property type="evidence" value="ECO:0007669"/>
    <property type="project" value="UniProtKB-KW"/>
</dbReference>
<dbReference type="Gene3D" id="3.40.50.300">
    <property type="entry name" value="P-loop containing nucleotide triphosphate hydrolases"/>
    <property type="match status" value="2"/>
</dbReference>
<dbReference type="Pfam" id="PF02263">
    <property type="entry name" value="GBP"/>
    <property type="match status" value="2"/>
</dbReference>
<dbReference type="GO" id="GO:0003924">
    <property type="term" value="F:GTPase activity"/>
    <property type="evidence" value="ECO:0007669"/>
    <property type="project" value="InterPro"/>
</dbReference>
<feature type="region of interest" description="Disordered" evidence="7">
    <location>
        <begin position="599"/>
        <end position="624"/>
    </location>
</feature>
<dbReference type="Proteomes" id="UP000001645">
    <property type="component" value="Unplaced"/>
</dbReference>
<dbReference type="InterPro" id="IPR036543">
    <property type="entry name" value="Guanylate-bd_C_sf"/>
</dbReference>
<keyword evidence="2" id="KW-0547">Nucleotide-binding</keyword>
<evidence type="ECO:0000313" key="9">
    <source>
        <dbReference type="Ensembl" id="ENSMGAP00000021066.1"/>
    </source>
</evidence>
<reference evidence="9" key="1">
    <citation type="journal article" date="2010" name="PLoS Biol.">
        <title>Multi-platform next-generation sequencing of the domestic turkey (Meleagris gallopavo): genome assembly and analysis.</title>
        <authorList>
            <person name="Dalloul R.A."/>
            <person name="Long J.A."/>
            <person name="Zimin A.V."/>
            <person name="Aslam L."/>
            <person name="Beal K."/>
            <person name="Blomberg L.A."/>
            <person name="Bouffard P."/>
            <person name="Burt D.W."/>
            <person name="Crasta O."/>
            <person name="Crooijmans R.P."/>
            <person name="Cooper K."/>
            <person name="Coulombe R.A."/>
            <person name="De S."/>
            <person name="Delany M.E."/>
            <person name="Dodgson J.B."/>
            <person name="Dong J.J."/>
            <person name="Evans C."/>
            <person name="Frederickson K.M."/>
            <person name="Flicek P."/>
            <person name="Florea L."/>
            <person name="Folkerts O."/>
            <person name="Groenen M.A."/>
            <person name="Harkins T.T."/>
            <person name="Herrero J."/>
            <person name="Hoffmann S."/>
            <person name="Megens H.J."/>
            <person name="Jiang A."/>
            <person name="de Jong P."/>
            <person name="Kaiser P."/>
            <person name="Kim H."/>
            <person name="Kim K.W."/>
            <person name="Kim S."/>
            <person name="Langenberger D."/>
            <person name="Lee M.K."/>
            <person name="Lee T."/>
            <person name="Mane S."/>
            <person name="Marcais G."/>
            <person name="Marz M."/>
            <person name="McElroy A.P."/>
            <person name="Modise T."/>
            <person name="Nefedov M."/>
            <person name="Notredame C."/>
            <person name="Paton I.R."/>
            <person name="Payne W.S."/>
            <person name="Pertea G."/>
            <person name="Prickett D."/>
            <person name="Puiu D."/>
            <person name="Qioa D."/>
            <person name="Raineri E."/>
            <person name="Ruffier M."/>
            <person name="Salzberg S.L."/>
            <person name="Schatz M.C."/>
            <person name="Scheuring C."/>
            <person name="Schmidt C.J."/>
            <person name="Schroeder S."/>
            <person name="Searle S.M."/>
            <person name="Smith E.J."/>
            <person name="Smith J."/>
            <person name="Sonstegard T.S."/>
            <person name="Stadler P.F."/>
            <person name="Tafer H."/>
            <person name="Tu Z.J."/>
            <person name="Van Tassell C.P."/>
            <person name="Vilella A.J."/>
            <person name="Williams K.P."/>
            <person name="Yorke J.A."/>
            <person name="Zhang L."/>
            <person name="Zhang H.B."/>
            <person name="Zhang X."/>
            <person name="Zhang Y."/>
            <person name="Reed K.M."/>
        </authorList>
    </citation>
    <scope>NUCLEOTIDE SEQUENCE [LARGE SCALE GENOMIC DNA]</scope>
</reference>
<organism evidence="9 10">
    <name type="scientific">Meleagris gallopavo</name>
    <name type="common">Wild turkey</name>
    <dbReference type="NCBI Taxonomy" id="9103"/>
    <lineage>
        <taxon>Eukaryota</taxon>
        <taxon>Metazoa</taxon>
        <taxon>Chordata</taxon>
        <taxon>Craniata</taxon>
        <taxon>Vertebrata</taxon>
        <taxon>Euteleostomi</taxon>
        <taxon>Archelosauria</taxon>
        <taxon>Archosauria</taxon>
        <taxon>Dinosauria</taxon>
        <taxon>Saurischia</taxon>
        <taxon>Theropoda</taxon>
        <taxon>Coelurosauria</taxon>
        <taxon>Aves</taxon>
        <taxon>Neognathae</taxon>
        <taxon>Galloanserae</taxon>
        <taxon>Galliformes</taxon>
        <taxon>Phasianidae</taxon>
        <taxon>Meleagridinae</taxon>
        <taxon>Meleagris</taxon>
    </lineage>
</organism>
<evidence type="ECO:0000256" key="7">
    <source>
        <dbReference type="SAM" id="MobiDB-lite"/>
    </source>
</evidence>
<dbReference type="InterPro" id="IPR027417">
    <property type="entry name" value="P-loop_NTPase"/>
</dbReference>
<dbReference type="Ensembl" id="ENSMGAT00000023794.1">
    <property type="protein sequence ID" value="ENSMGAP00000021066.1"/>
    <property type="gene ID" value="ENSMGAG00000013403.3"/>
</dbReference>
<dbReference type="CDD" id="cd16269">
    <property type="entry name" value="GBP_C"/>
    <property type="match status" value="1"/>
</dbReference>
<keyword evidence="1" id="KW-0399">Innate immunity</keyword>
<accession>A0A803XNH0</accession>
<evidence type="ECO:0000256" key="1">
    <source>
        <dbReference type="ARBA" id="ARBA00022588"/>
    </source>
</evidence>
<dbReference type="SUPFAM" id="SSF48340">
    <property type="entry name" value="Interferon-induced guanylate-binding protein 1 (GBP1), C-terminal domain"/>
    <property type="match status" value="1"/>
</dbReference>
<comment type="similarity">
    <text evidence="6">Belongs to the TRAFAC class dynamin-like GTPase superfamily. GB1/RHD3 GTPase family.</text>
</comment>
<dbReference type="PROSITE" id="PS51715">
    <property type="entry name" value="G_GB1_RHD3"/>
    <property type="match status" value="1"/>
</dbReference>
<gene>
    <name evidence="9" type="primary">LOC100541596</name>
</gene>
<reference evidence="9" key="3">
    <citation type="submission" date="2025-09" db="UniProtKB">
        <authorList>
            <consortium name="Ensembl"/>
        </authorList>
    </citation>
    <scope>IDENTIFICATION</scope>
</reference>
<dbReference type="GeneTree" id="ENSGT00940000154265"/>
<dbReference type="Gene3D" id="1.20.1000.10">
    <property type="entry name" value="Guanylate-binding protein, C-terminal domain"/>
    <property type="match status" value="1"/>
</dbReference>
<evidence type="ECO:0000256" key="3">
    <source>
        <dbReference type="ARBA" id="ARBA00022801"/>
    </source>
</evidence>